<comment type="caution">
    <text evidence="18">The sequence shown here is derived from an EMBL/GenBank/DDBJ whole genome shotgun (WGS) entry which is preliminary data.</text>
</comment>
<dbReference type="InterPro" id="IPR004429">
    <property type="entry name" value="Isopropylmalate_DH"/>
</dbReference>
<dbReference type="GO" id="GO:0000287">
    <property type="term" value="F:magnesium ion binding"/>
    <property type="evidence" value="ECO:0007669"/>
    <property type="project" value="InterPro"/>
</dbReference>
<evidence type="ECO:0000313" key="19">
    <source>
        <dbReference type="Proteomes" id="UP000254326"/>
    </source>
</evidence>
<keyword evidence="8 15" id="KW-0479">Metal-binding</keyword>
<dbReference type="UniPathway" id="UPA00048">
    <property type="reaction ID" value="UER00072"/>
</dbReference>
<feature type="binding site" evidence="15">
    <location>
        <position position="96"/>
    </location>
    <ligand>
        <name>substrate</name>
    </ligand>
</feature>
<feature type="domain" description="Isopropylmalate dehydrogenase-like" evidence="17">
    <location>
        <begin position="4"/>
        <end position="353"/>
    </location>
</feature>
<organism evidence="18 19">
    <name type="scientific">Marinomonas piezotolerans</name>
    <dbReference type="NCBI Taxonomy" id="2213058"/>
    <lineage>
        <taxon>Bacteria</taxon>
        <taxon>Pseudomonadati</taxon>
        <taxon>Pseudomonadota</taxon>
        <taxon>Gammaproteobacteria</taxon>
        <taxon>Oceanospirillales</taxon>
        <taxon>Oceanospirillaceae</taxon>
        <taxon>Marinomonas</taxon>
    </lineage>
</organism>
<protein>
    <recommendedName>
        <fullName evidence="15">3-isopropylmalate dehydrogenase</fullName>
        <ecNumber evidence="15">1.1.1.85</ecNumber>
    </recommendedName>
    <alternativeName>
        <fullName evidence="15">3-IPM-DH</fullName>
    </alternativeName>
    <alternativeName>
        <fullName evidence="15">Beta-IPM dehydrogenase</fullName>
        <shortName evidence="15">IMDH</shortName>
    </alternativeName>
</protein>
<comment type="catalytic activity">
    <reaction evidence="1 15 16">
        <text>(2R,3S)-3-isopropylmalate + NAD(+) = 4-methyl-2-oxopentanoate + CO2 + NADH</text>
        <dbReference type="Rhea" id="RHEA:32271"/>
        <dbReference type="ChEBI" id="CHEBI:16526"/>
        <dbReference type="ChEBI" id="CHEBI:17865"/>
        <dbReference type="ChEBI" id="CHEBI:35121"/>
        <dbReference type="ChEBI" id="CHEBI:57540"/>
        <dbReference type="ChEBI" id="CHEBI:57945"/>
        <dbReference type="EC" id="1.1.1.85"/>
    </reaction>
</comment>
<gene>
    <name evidence="15 18" type="primary">leuB</name>
    <name evidence="18" type="ORF">DN730_02725</name>
</gene>
<feature type="binding site" evidence="15">
    <location>
        <position position="224"/>
    </location>
    <ligand>
        <name>substrate</name>
    </ligand>
</feature>
<evidence type="ECO:0000256" key="9">
    <source>
        <dbReference type="ARBA" id="ARBA00022842"/>
    </source>
</evidence>
<dbReference type="SUPFAM" id="SSF53659">
    <property type="entry name" value="Isocitrate/Isopropylmalate dehydrogenase-like"/>
    <property type="match status" value="1"/>
</dbReference>
<dbReference type="GO" id="GO:0009098">
    <property type="term" value="P:L-leucine biosynthetic process"/>
    <property type="evidence" value="ECO:0007669"/>
    <property type="project" value="UniProtKB-UniRule"/>
</dbReference>
<keyword evidence="19" id="KW-1185">Reference proteome</keyword>
<keyword evidence="10 15" id="KW-0560">Oxidoreductase</keyword>
<comment type="subcellular location">
    <subcellularLocation>
        <location evidence="15">Cytoplasm</location>
    </subcellularLocation>
</comment>
<dbReference type="PANTHER" id="PTHR42979:SF1">
    <property type="entry name" value="3-ISOPROPYLMALATE DEHYDROGENASE"/>
    <property type="match status" value="1"/>
</dbReference>
<feature type="site" description="Important for catalysis" evidence="15">
    <location>
        <position position="141"/>
    </location>
</feature>
<dbReference type="GO" id="GO:0005829">
    <property type="term" value="C:cytosol"/>
    <property type="evidence" value="ECO:0007669"/>
    <property type="project" value="TreeGrafter"/>
</dbReference>
<evidence type="ECO:0000256" key="8">
    <source>
        <dbReference type="ARBA" id="ARBA00022723"/>
    </source>
</evidence>
<sequence length="359" mass="38364">MSKKVLVLPGDGIGPEIVEQAVRVLDQVNSQFNLGIEHESALLGGAAYDETGSPLPDVTLEKAKASDAILLGAVGGPKWDGLDMSVRPEKGLLGMRSNLELFSNLRPAILYPQLADASSLKPEIVAGLDILIVRELTGGIYFGQPRGIRTLENGEREGFNTYVYSESEIRRIARSAFDAARQRNKRVCSIDKSNVLEVTVLWKEIMEEVAKEYPDVELSHMLVDNAAMQLVRAPKQFDVMVTGNMFGDILSDAAAMLTGSIGMLPSASLNEKGQGMYEPCHGSAPDIAGKGIANPLATILSVAMMLRYSLGEKDAANAIEKAVSDVLDQGLRTADIASEGSKTVSTSQMGDAVLAALKA</sequence>
<evidence type="ECO:0000256" key="3">
    <source>
        <dbReference type="ARBA" id="ARBA00004762"/>
    </source>
</evidence>
<evidence type="ECO:0000256" key="14">
    <source>
        <dbReference type="ARBA" id="ARBA00023577"/>
    </source>
</evidence>
<keyword evidence="11 15" id="KW-0520">NAD</keyword>
<comment type="function">
    <text evidence="14 15 16">Catalyzes the oxidation of 3-carboxy-2-hydroxy-4-methylpentanoate (3-isopropylmalate) to 3-carboxy-4-methyl-2-oxopentanoate. The product decarboxylates to 4-methyl-2 oxopentanoate.</text>
</comment>
<dbReference type="GO" id="GO:0003862">
    <property type="term" value="F:3-isopropylmalate dehydrogenase activity"/>
    <property type="evidence" value="ECO:0007669"/>
    <property type="project" value="UniProtKB-UniRule"/>
</dbReference>
<evidence type="ECO:0000256" key="13">
    <source>
        <dbReference type="ARBA" id="ARBA00023304"/>
    </source>
</evidence>
<evidence type="ECO:0000256" key="1">
    <source>
        <dbReference type="ARBA" id="ARBA00000624"/>
    </source>
</evidence>
<comment type="cofactor">
    <cofactor evidence="2">
        <name>Mn(2+)</name>
        <dbReference type="ChEBI" id="CHEBI:29035"/>
    </cofactor>
</comment>
<feature type="binding site" evidence="15">
    <location>
        <position position="252"/>
    </location>
    <ligand>
        <name>Mg(2+)</name>
        <dbReference type="ChEBI" id="CHEBI:18420"/>
    </ligand>
</feature>
<evidence type="ECO:0000256" key="16">
    <source>
        <dbReference type="RuleBase" id="RU004445"/>
    </source>
</evidence>
<feature type="binding site" evidence="15">
    <location>
        <position position="106"/>
    </location>
    <ligand>
        <name>substrate</name>
    </ligand>
</feature>
<dbReference type="HAMAP" id="MF_01033">
    <property type="entry name" value="LeuB_type1"/>
    <property type="match status" value="1"/>
</dbReference>
<evidence type="ECO:0000256" key="6">
    <source>
        <dbReference type="ARBA" id="ARBA00022430"/>
    </source>
</evidence>
<keyword evidence="13 15" id="KW-0100">Branched-chain amino acid biosynthesis</keyword>
<dbReference type="EMBL" id="QKRA01000001">
    <property type="protein sequence ID" value="RDL45975.1"/>
    <property type="molecule type" value="Genomic_DNA"/>
</dbReference>
<dbReference type="SMART" id="SM01329">
    <property type="entry name" value="Iso_dh"/>
    <property type="match status" value="1"/>
</dbReference>
<dbReference type="EC" id="1.1.1.85" evidence="15"/>
<dbReference type="Proteomes" id="UP000254326">
    <property type="component" value="Unassembled WGS sequence"/>
</dbReference>
<feature type="binding site" evidence="15">
    <location>
        <begin position="76"/>
        <end position="89"/>
    </location>
    <ligand>
        <name>NAD(+)</name>
        <dbReference type="ChEBI" id="CHEBI:57540"/>
    </ligand>
</feature>
<evidence type="ECO:0000256" key="12">
    <source>
        <dbReference type="ARBA" id="ARBA00023211"/>
    </source>
</evidence>
<dbReference type="PANTHER" id="PTHR42979">
    <property type="entry name" value="3-ISOPROPYLMALATE DEHYDROGENASE"/>
    <property type="match status" value="1"/>
</dbReference>
<dbReference type="InterPro" id="IPR019818">
    <property type="entry name" value="IsoCit/isopropylmalate_DH_CS"/>
</dbReference>
<evidence type="ECO:0000256" key="11">
    <source>
        <dbReference type="ARBA" id="ARBA00023027"/>
    </source>
</evidence>
<dbReference type="Pfam" id="PF00180">
    <property type="entry name" value="Iso_dh"/>
    <property type="match status" value="1"/>
</dbReference>
<evidence type="ECO:0000313" key="18">
    <source>
        <dbReference type="EMBL" id="RDL45975.1"/>
    </source>
</evidence>
<evidence type="ECO:0000256" key="2">
    <source>
        <dbReference type="ARBA" id="ARBA00001936"/>
    </source>
</evidence>
<comment type="pathway">
    <text evidence="3 15 16">Amino-acid biosynthesis; L-leucine biosynthesis; L-leucine from 3-methyl-2-oxobutanoate: step 3/4.</text>
</comment>
<keyword evidence="15" id="KW-0963">Cytoplasm</keyword>
<keyword evidence="6 15" id="KW-0432">Leucine biosynthesis</keyword>
<dbReference type="InterPro" id="IPR024084">
    <property type="entry name" value="IsoPropMal-DH-like_dom"/>
</dbReference>
<proteinExistence type="inferred from homology"/>
<evidence type="ECO:0000256" key="4">
    <source>
        <dbReference type="ARBA" id="ARBA00008319"/>
    </source>
</evidence>
<evidence type="ECO:0000256" key="10">
    <source>
        <dbReference type="ARBA" id="ARBA00023002"/>
    </source>
</evidence>
<dbReference type="Gene3D" id="3.40.718.10">
    <property type="entry name" value="Isopropylmalate Dehydrogenase"/>
    <property type="match status" value="1"/>
</dbReference>
<dbReference type="NCBIfam" id="TIGR00169">
    <property type="entry name" value="leuB"/>
    <property type="match status" value="1"/>
</dbReference>
<reference evidence="18 19" key="1">
    <citation type="submission" date="2018-06" db="EMBL/GenBank/DDBJ databases">
        <title>Marinomonas sp. YLB-05 draft genome sequence.</title>
        <authorList>
            <person name="Yu L."/>
            <person name="Tang X."/>
        </authorList>
    </citation>
    <scope>NUCLEOTIDE SEQUENCE [LARGE SCALE GENOMIC DNA]</scope>
    <source>
        <strain evidence="18 19">YLB-05</strain>
    </source>
</reference>
<comment type="similarity">
    <text evidence="4 15">Belongs to the isocitrate and isopropylmalate dehydrogenases family. LeuB type 1 subfamily.</text>
</comment>
<dbReference type="RefSeq" id="WP_115466562.1">
    <property type="nucleotide sequence ID" value="NZ_QKRA01000001.1"/>
</dbReference>
<feature type="binding site" evidence="15">
    <location>
        <position position="248"/>
    </location>
    <ligand>
        <name>Mg(2+)</name>
        <dbReference type="ChEBI" id="CHEBI:18420"/>
    </ligand>
</feature>
<feature type="binding site" evidence="15">
    <location>
        <position position="134"/>
    </location>
    <ligand>
        <name>substrate</name>
    </ligand>
</feature>
<evidence type="ECO:0000256" key="5">
    <source>
        <dbReference type="ARBA" id="ARBA00011738"/>
    </source>
</evidence>
<keyword evidence="9 15" id="KW-0460">Magnesium</keyword>
<evidence type="ECO:0000259" key="17">
    <source>
        <dbReference type="SMART" id="SM01329"/>
    </source>
</evidence>
<comment type="subunit">
    <text evidence="5 15 16">Homodimer.</text>
</comment>
<dbReference type="OrthoDB" id="9806254at2"/>
<feature type="binding site" evidence="15">
    <location>
        <begin position="282"/>
        <end position="294"/>
    </location>
    <ligand>
        <name>NAD(+)</name>
        <dbReference type="ChEBI" id="CHEBI:57540"/>
    </ligand>
</feature>
<evidence type="ECO:0000256" key="15">
    <source>
        <dbReference type="HAMAP-Rule" id="MF_01033"/>
    </source>
</evidence>
<dbReference type="FunFam" id="3.40.718.10:FF:000004">
    <property type="entry name" value="3-isopropylmalate dehydrogenase"/>
    <property type="match status" value="1"/>
</dbReference>
<feature type="site" description="Important for catalysis" evidence="15">
    <location>
        <position position="192"/>
    </location>
</feature>
<evidence type="ECO:0000256" key="7">
    <source>
        <dbReference type="ARBA" id="ARBA00022605"/>
    </source>
</evidence>
<comment type="cofactor">
    <cofactor evidence="15 16">
        <name>Mg(2+)</name>
        <dbReference type="ChEBI" id="CHEBI:18420"/>
    </cofactor>
    <cofactor evidence="15 16">
        <name>Mn(2+)</name>
        <dbReference type="ChEBI" id="CHEBI:29035"/>
    </cofactor>
    <text evidence="15 16">Binds 1 Mg(2+) or Mn(2+) ion per subunit.</text>
</comment>
<accession>A0A370UE43</accession>
<keyword evidence="12 15" id="KW-0464">Manganese</keyword>
<dbReference type="AlphaFoldDB" id="A0A370UE43"/>
<dbReference type="PROSITE" id="PS00470">
    <property type="entry name" value="IDH_IMDH"/>
    <property type="match status" value="1"/>
</dbReference>
<feature type="binding site" evidence="15">
    <location>
        <position position="224"/>
    </location>
    <ligand>
        <name>Mg(2+)</name>
        <dbReference type="ChEBI" id="CHEBI:18420"/>
    </ligand>
</feature>
<keyword evidence="7 15" id="KW-0028">Amino-acid biosynthesis</keyword>
<name>A0A370UE43_9GAMM</name>
<dbReference type="GO" id="GO:0051287">
    <property type="term" value="F:NAD binding"/>
    <property type="evidence" value="ECO:0007669"/>
    <property type="project" value="InterPro"/>
</dbReference>